<dbReference type="Pfam" id="PF05721">
    <property type="entry name" value="PhyH"/>
    <property type="match status" value="1"/>
</dbReference>
<reference evidence="3 4" key="1">
    <citation type="journal article" date="2024" name="Science">
        <title>Giant polyketide synthase enzymes in the biosynthesis of giant marine polyether toxins.</title>
        <authorList>
            <person name="Fallon T.R."/>
            <person name="Shende V.V."/>
            <person name="Wierzbicki I.H."/>
            <person name="Pendleton A.L."/>
            <person name="Watervoot N.F."/>
            <person name="Auber R.P."/>
            <person name="Gonzalez D.J."/>
            <person name="Wisecaver J.H."/>
            <person name="Moore B.S."/>
        </authorList>
    </citation>
    <scope>NUCLEOTIDE SEQUENCE [LARGE SCALE GENOMIC DNA]</scope>
    <source>
        <strain evidence="3 4">12B1</strain>
    </source>
</reference>
<organism evidence="3 4">
    <name type="scientific">Prymnesium parvum</name>
    <name type="common">Toxic golden alga</name>
    <dbReference type="NCBI Taxonomy" id="97485"/>
    <lineage>
        <taxon>Eukaryota</taxon>
        <taxon>Haptista</taxon>
        <taxon>Haptophyta</taxon>
        <taxon>Prymnesiophyceae</taxon>
        <taxon>Prymnesiales</taxon>
        <taxon>Prymnesiaceae</taxon>
        <taxon>Prymnesium</taxon>
    </lineage>
</organism>
<dbReference type="SUPFAM" id="SSF51197">
    <property type="entry name" value="Clavaminate synthase-like"/>
    <property type="match status" value="1"/>
</dbReference>
<comment type="caution">
    <text evidence="3">The sequence shown here is derived from an EMBL/GenBank/DDBJ whole genome shotgun (WGS) entry which is preliminary data.</text>
</comment>
<accession>A0AB34KD87</accession>
<name>A0AB34KD87_PRYPA</name>
<gene>
    <name evidence="3" type="ORF">AB1Y20_001702</name>
</gene>
<evidence type="ECO:0000256" key="1">
    <source>
        <dbReference type="SAM" id="MobiDB-lite"/>
    </source>
</evidence>
<feature type="chain" id="PRO_5044293737" evidence="2">
    <location>
        <begin position="20"/>
        <end position="553"/>
    </location>
</feature>
<keyword evidence="4" id="KW-1185">Reference proteome</keyword>
<dbReference type="Gene3D" id="2.60.120.620">
    <property type="entry name" value="q2cbj1_9rhob like domain"/>
    <property type="match status" value="1"/>
</dbReference>
<evidence type="ECO:0000256" key="2">
    <source>
        <dbReference type="SAM" id="SignalP"/>
    </source>
</evidence>
<dbReference type="AlphaFoldDB" id="A0AB34KD87"/>
<dbReference type="InterPro" id="IPR051961">
    <property type="entry name" value="Fungal_Metabolite_Diox"/>
</dbReference>
<dbReference type="Proteomes" id="UP001515480">
    <property type="component" value="Unassembled WGS sequence"/>
</dbReference>
<feature type="region of interest" description="Disordered" evidence="1">
    <location>
        <begin position="471"/>
        <end position="524"/>
    </location>
</feature>
<dbReference type="EMBL" id="JBGBPQ010000001">
    <property type="protein sequence ID" value="KAL1530806.1"/>
    <property type="molecule type" value="Genomic_DNA"/>
</dbReference>
<dbReference type="InterPro" id="IPR008775">
    <property type="entry name" value="Phytyl_CoA_dOase-like"/>
</dbReference>
<dbReference type="PANTHER" id="PTHR37563:SF2">
    <property type="entry name" value="PHYTANOYL-COA DIOXYGENASE FAMILY PROTEIN (AFU_ORTHOLOGUE AFUA_2G03330)"/>
    <property type="match status" value="1"/>
</dbReference>
<protein>
    <submittedName>
        <fullName evidence="3">Uncharacterized protein</fullName>
    </submittedName>
</protein>
<feature type="compositionally biased region" description="Acidic residues" evidence="1">
    <location>
        <begin position="471"/>
        <end position="493"/>
    </location>
</feature>
<evidence type="ECO:0000313" key="4">
    <source>
        <dbReference type="Proteomes" id="UP001515480"/>
    </source>
</evidence>
<sequence length="553" mass="60346">MRRRLLLLLAFPSPRAAHAENFIDWISEGGSCSAHCGRAGAALRCLAACGADGPCGCADDEPWQASRCAATAAHAARPQLCSCGARLSDAAAAAFGASAPREPLVADEYVRRALRASADELCGEEGELDGGRGRPSLRTLADAVRRMRHCGMVVVRRAVPVEAVRALRLPFAEYLRGLHNGSVSVDGRTSLNEPYFVHKLDEKRWELLLPRSFAAPELFNSVVLRSLLSHYSILGKDYVLHSLGAALSESGSSPLHWHRDSRYPFRQAGVAGADAPSHAVTVLTPLLDITDAHGPTEFCVGTSHLAGLDAGSYRLHDPLLAPFMDDETCPRGLRHVKPELKMGDLLMFDYNLIHRSRPNKSPHMRTLLYLTFSRPWFKDTGNFDNAAQVEVAEEHRKAPCLAPLQFAVGSEQPRASPSDLIDLERVTRHARYAEVCAGETTDASPSSASGEIEDIPELFPLISERLRDAGYEFEEEEEEEEASEEEDGGEDDDSHGRFENEYCAEGGECEASPQNEEHTPQASAAVSWTRLSFACSARAYFSAPLDPTMHASL</sequence>
<dbReference type="PANTHER" id="PTHR37563">
    <property type="entry name" value="PHYTANOYL-COA DIOXYGENASE FAMILY PROTEIN (AFU_ORTHOLOGUE AFUA_2G03330)"/>
    <property type="match status" value="1"/>
</dbReference>
<proteinExistence type="predicted"/>
<feature type="signal peptide" evidence="2">
    <location>
        <begin position="1"/>
        <end position="19"/>
    </location>
</feature>
<evidence type="ECO:0000313" key="3">
    <source>
        <dbReference type="EMBL" id="KAL1530806.1"/>
    </source>
</evidence>
<keyword evidence="2" id="KW-0732">Signal</keyword>